<evidence type="ECO:0000259" key="1">
    <source>
        <dbReference type="Pfam" id="PF21834"/>
    </source>
</evidence>
<dbReference type="AlphaFoldDB" id="A0A1X3GDI1"/>
<evidence type="ECO:0000313" key="2">
    <source>
        <dbReference type="EMBL" id="OSJ03287.1"/>
    </source>
</evidence>
<dbReference type="InterPro" id="IPR054189">
    <property type="entry name" value="DUF6894"/>
</dbReference>
<gene>
    <name evidence="3" type="ORF">BST63_24525</name>
    <name evidence="2" type="ORF">BSZ18_32740</name>
</gene>
<name>A0A1X3GDI1_9BRAD</name>
<dbReference type="Proteomes" id="UP000193553">
    <property type="component" value="Unassembled WGS sequence"/>
</dbReference>
<organism evidence="2 4">
    <name type="scientific">Bradyrhizobium canariense</name>
    <dbReference type="NCBI Taxonomy" id="255045"/>
    <lineage>
        <taxon>Bacteria</taxon>
        <taxon>Pseudomonadati</taxon>
        <taxon>Pseudomonadota</taxon>
        <taxon>Alphaproteobacteria</taxon>
        <taxon>Hyphomicrobiales</taxon>
        <taxon>Nitrobacteraceae</taxon>
        <taxon>Bradyrhizobium</taxon>
    </lineage>
</organism>
<accession>A0A1X3GDI1</accession>
<dbReference type="OrthoDB" id="8243876at2"/>
<protein>
    <recommendedName>
        <fullName evidence="1">DUF6894 domain-containing protein</fullName>
    </recommendedName>
</protein>
<feature type="domain" description="DUF6894" evidence="1">
    <location>
        <begin position="3"/>
        <end position="66"/>
    </location>
</feature>
<evidence type="ECO:0000313" key="3">
    <source>
        <dbReference type="EMBL" id="OSJ25073.1"/>
    </source>
</evidence>
<evidence type="ECO:0000313" key="4">
    <source>
        <dbReference type="Proteomes" id="UP000193553"/>
    </source>
</evidence>
<dbReference type="Proteomes" id="UP000193884">
    <property type="component" value="Unassembled WGS sequence"/>
</dbReference>
<dbReference type="EMBL" id="NAFI01000187">
    <property type="protein sequence ID" value="OSJ03287.1"/>
    <property type="molecule type" value="Genomic_DNA"/>
</dbReference>
<keyword evidence="5" id="KW-1185">Reference proteome</keyword>
<proteinExistence type="predicted"/>
<reference evidence="4 5" key="1">
    <citation type="submission" date="2017-03" db="EMBL/GenBank/DDBJ databases">
        <title>Whole genome sequences of fourteen strains of Bradyrhizobium canariense and one strain of Bradyrhizobium japonicum isolated from Lupinus (Papilionoideae: Genisteae) species in Algeria.</title>
        <authorList>
            <person name="Crovadore J."/>
            <person name="Chekireb D."/>
            <person name="Brachmann A."/>
            <person name="Chablais R."/>
            <person name="Cochard B."/>
            <person name="Lefort F."/>
        </authorList>
    </citation>
    <scope>NUCLEOTIDE SEQUENCE [LARGE SCALE GENOMIC DNA]</scope>
    <source>
        <strain evidence="2 4">UBMA195</strain>
        <strain evidence="3 5">UBMAN05</strain>
    </source>
</reference>
<sequence length="75" mass="8119">MKFYFDIKDDFFAAVDEDGVDLPGPEAAEKEAIAMATSIARDVASAKGAQVLIIVRNEKHPLLELSVTVARKALT</sequence>
<dbReference type="Pfam" id="PF21834">
    <property type="entry name" value="DUF6894"/>
    <property type="match status" value="1"/>
</dbReference>
<evidence type="ECO:0000313" key="5">
    <source>
        <dbReference type="Proteomes" id="UP000193884"/>
    </source>
</evidence>
<comment type="caution">
    <text evidence="2">The sequence shown here is derived from an EMBL/GenBank/DDBJ whole genome shotgun (WGS) entry which is preliminary data.</text>
</comment>
<dbReference type="RefSeq" id="WP_018455400.1">
    <property type="nucleotide sequence ID" value="NZ_JAFBBN010000001.1"/>
</dbReference>
<dbReference type="EMBL" id="NAFK01000170">
    <property type="protein sequence ID" value="OSJ25073.1"/>
    <property type="molecule type" value="Genomic_DNA"/>
</dbReference>